<protein>
    <submittedName>
        <fullName evidence="1">Actin cross-linking</fullName>
    </submittedName>
</protein>
<reference evidence="1 2" key="1">
    <citation type="journal article" date="2016" name="Genome Biol. Evol.">
        <title>Divergent and convergent evolution of fungal pathogenicity.</title>
        <authorList>
            <person name="Shang Y."/>
            <person name="Xiao G."/>
            <person name="Zheng P."/>
            <person name="Cen K."/>
            <person name="Zhan S."/>
            <person name="Wang C."/>
        </authorList>
    </citation>
    <scope>NUCLEOTIDE SEQUENCE [LARGE SCALE GENOMIC DNA]</scope>
    <source>
        <strain evidence="1 2">RCEF 3172</strain>
    </source>
</reference>
<evidence type="ECO:0000313" key="1">
    <source>
        <dbReference type="EMBL" id="OAA33874.1"/>
    </source>
</evidence>
<dbReference type="Gene3D" id="2.80.10.50">
    <property type="match status" value="1"/>
</dbReference>
<dbReference type="EMBL" id="AZHA01000084">
    <property type="protein sequence ID" value="OAA33874.1"/>
    <property type="molecule type" value="Genomic_DNA"/>
</dbReference>
<gene>
    <name evidence="1" type="ORF">BBO_09437</name>
</gene>
<keyword evidence="2" id="KW-1185">Reference proteome</keyword>
<accession>A0A166VP39</accession>
<organism evidence="1 2">
    <name type="scientific">Beauveria brongniartii RCEF 3172</name>
    <dbReference type="NCBI Taxonomy" id="1081107"/>
    <lineage>
        <taxon>Eukaryota</taxon>
        <taxon>Fungi</taxon>
        <taxon>Dikarya</taxon>
        <taxon>Ascomycota</taxon>
        <taxon>Pezizomycotina</taxon>
        <taxon>Sordariomycetes</taxon>
        <taxon>Hypocreomycetidae</taxon>
        <taxon>Hypocreales</taxon>
        <taxon>Cordycipitaceae</taxon>
        <taxon>Beauveria</taxon>
        <taxon>Beauveria brongniartii</taxon>
    </lineage>
</organism>
<evidence type="ECO:0000313" key="2">
    <source>
        <dbReference type="Proteomes" id="UP000076863"/>
    </source>
</evidence>
<dbReference type="SUPFAM" id="SSF50405">
    <property type="entry name" value="Actin-crosslinking proteins"/>
    <property type="match status" value="1"/>
</dbReference>
<comment type="caution">
    <text evidence="1">The sequence shown here is derived from an EMBL/GenBank/DDBJ whole genome shotgun (WGS) entry which is preliminary data.</text>
</comment>
<name>A0A166VP39_9HYPO</name>
<dbReference type="OrthoDB" id="10626329at2759"/>
<dbReference type="Proteomes" id="UP000076863">
    <property type="component" value="Unassembled WGS sequence"/>
</dbReference>
<dbReference type="AlphaFoldDB" id="A0A166VP39"/>
<dbReference type="InterPro" id="IPR008999">
    <property type="entry name" value="Actin-crosslinking"/>
</dbReference>
<sequence length="135" mass="14919">MSSPVENAKTYFLHVHGGGVVSQIAGRTSENEVHIRPKNGSAGQQWTAELNHHNFGFRSQKNDNFLGSNGNGDIQATAAQLKAWETFSVDPVENGYRLSVNKDGTWKTVARPAEADYLHLSNSEYTPITFEQVKD</sequence>
<proteinExistence type="predicted"/>